<feature type="transmembrane region" description="Helical" evidence="9">
    <location>
        <begin position="73"/>
        <end position="89"/>
    </location>
</feature>
<comment type="catalytic activity">
    <reaction evidence="9">
        <text>Release of signal peptides from bacterial membrane prolipoproteins. Hydrolyzes -Xaa-Yaa-Zaa-|-(S,diacylglyceryl)Cys-, in which Xaa is hydrophobic (preferably Leu), and Yaa (Ala or Ser) and Zaa (Gly or Ala) have small, neutral side chains.</text>
        <dbReference type="EC" id="3.4.23.36"/>
    </reaction>
</comment>
<dbReference type="GO" id="GO:0004190">
    <property type="term" value="F:aspartic-type endopeptidase activity"/>
    <property type="evidence" value="ECO:0007669"/>
    <property type="project" value="UniProtKB-UniRule"/>
</dbReference>
<dbReference type="GO" id="GO:0006508">
    <property type="term" value="P:proteolysis"/>
    <property type="evidence" value="ECO:0007669"/>
    <property type="project" value="UniProtKB-KW"/>
</dbReference>
<dbReference type="PANTHER" id="PTHR33695">
    <property type="entry name" value="LIPOPROTEIN SIGNAL PEPTIDASE"/>
    <property type="match status" value="1"/>
</dbReference>
<gene>
    <name evidence="9 11" type="primary">lspA</name>
    <name evidence="11" type="ORF">ENM21_05030</name>
</gene>
<keyword evidence="7 9" id="KW-1133">Transmembrane helix</keyword>
<dbReference type="PANTHER" id="PTHR33695:SF1">
    <property type="entry name" value="LIPOPROTEIN SIGNAL PEPTIDASE"/>
    <property type="match status" value="1"/>
</dbReference>
<organism evidence="11">
    <name type="scientific">Thermomicrobium roseum</name>
    <dbReference type="NCBI Taxonomy" id="500"/>
    <lineage>
        <taxon>Bacteria</taxon>
        <taxon>Pseudomonadati</taxon>
        <taxon>Thermomicrobiota</taxon>
        <taxon>Thermomicrobia</taxon>
        <taxon>Thermomicrobiales</taxon>
        <taxon>Thermomicrobiaceae</taxon>
        <taxon>Thermomicrobium</taxon>
    </lineage>
</organism>
<evidence type="ECO:0000256" key="5">
    <source>
        <dbReference type="ARBA" id="ARBA00022750"/>
    </source>
</evidence>
<evidence type="ECO:0000256" key="7">
    <source>
        <dbReference type="ARBA" id="ARBA00022989"/>
    </source>
</evidence>
<feature type="active site" evidence="9">
    <location>
        <position position="124"/>
    </location>
</feature>
<evidence type="ECO:0000256" key="10">
    <source>
        <dbReference type="RuleBase" id="RU004181"/>
    </source>
</evidence>
<evidence type="ECO:0000256" key="8">
    <source>
        <dbReference type="ARBA" id="ARBA00023136"/>
    </source>
</evidence>
<evidence type="ECO:0000256" key="4">
    <source>
        <dbReference type="ARBA" id="ARBA00022692"/>
    </source>
</evidence>
<evidence type="ECO:0000256" key="9">
    <source>
        <dbReference type="HAMAP-Rule" id="MF_00161"/>
    </source>
</evidence>
<proteinExistence type="inferred from homology"/>
<comment type="subcellular location">
    <subcellularLocation>
        <location evidence="9">Cell membrane</location>
        <topology evidence="9">Multi-pass membrane protein</topology>
    </subcellularLocation>
</comment>
<dbReference type="EMBL" id="DRWX01000237">
    <property type="protein sequence ID" value="HHM96559.1"/>
    <property type="molecule type" value="Genomic_DNA"/>
</dbReference>
<keyword evidence="6 9" id="KW-0378">Hydrolase</keyword>
<dbReference type="Pfam" id="PF01252">
    <property type="entry name" value="Peptidase_A8"/>
    <property type="match status" value="1"/>
</dbReference>
<sequence length="177" mass="19295">MRREAVRTRGWEIVASVAAVVLLVDQISKALVLAYLAPGGPVSEVVLIPRILRLFYVENTGAAFGLFQGKNPLLALLALAVVVVLAVWFRALVASWPGAVALGLQLGGALGNLVDRFRHGFVVDFIDFSFWPTFNVADSAITIGVLLLVGLLVWPEVTRTSIDTSRTERIDLEQRTR</sequence>
<comment type="similarity">
    <text evidence="1 9 10">Belongs to the peptidase A8 family.</text>
</comment>
<dbReference type="GO" id="GO:0005886">
    <property type="term" value="C:plasma membrane"/>
    <property type="evidence" value="ECO:0007669"/>
    <property type="project" value="UniProtKB-SubCell"/>
</dbReference>
<protein>
    <recommendedName>
        <fullName evidence="9">Lipoprotein signal peptidase</fullName>
        <ecNumber evidence="9">3.4.23.36</ecNumber>
    </recommendedName>
    <alternativeName>
        <fullName evidence="9">Prolipoprotein signal peptidase</fullName>
    </alternativeName>
    <alternativeName>
        <fullName evidence="9">Signal peptidase II</fullName>
        <shortName evidence="9">SPase II</shortName>
    </alternativeName>
</protein>
<keyword evidence="8 9" id="KW-0472">Membrane</keyword>
<feature type="transmembrane region" description="Helical" evidence="9">
    <location>
        <begin position="134"/>
        <end position="154"/>
    </location>
</feature>
<dbReference type="HAMAP" id="MF_00161">
    <property type="entry name" value="LspA"/>
    <property type="match status" value="1"/>
</dbReference>
<comment type="caution">
    <text evidence="9">Lacks conserved residue(s) required for the propagation of feature annotation.</text>
</comment>
<dbReference type="NCBIfam" id="TIGR00077">
    <property type="entry name" value="lspA"/>
    <property type="match status" value="1"/>
</dbReference>
<dbReference type="AlphaFoldDB" id="A0A7C5VZ79"/>
<keyword evidence="2 9" id="KW-1003">Cell membrane</keyword>
<name>A0A7C5VZ79_THERO</name>
<evidence type="ECO:0000256" key="2">
    <source>
        <dbReference type="ARBA" id="ARBA00022475"/>
    </source>
</evidence>
<comment type="pathway">
    <text evidence="9">Protein modification; lipoprotein biosynthesis (signal peptide cleavage).</text>
</comment>
<evidence type="ECO:0000256" key="1">
    <source>
        <dbReference type="ARBA" id="ARBA00006139"/>
    </source>
</evidence>
<dbReference type="PRINTS" id="PR00781">
    <property type="entry name" value="LIPOSIGPTASE"/>
</dbReference>
<comment type="function">
    <text evidence="9">This protein specifically catalyzes the removal of signal peptides from prolipoproteins.</text>
</comment>
<comment type="caution">
    <text evidence="11">The sequence shown here is derived from an EMBL/GenBank/DDBJ whole genome shotgun (WGS) entry which is preliminary data.</text>
</comment>
<evidence type="ECO:0000313" key="11">
    <source>
        <dbReference type="EMBL" id="HHM96559.1"/>
    </source>
</evidence>
<evidence type="ECO:0000256" key="3">
    <source>
        <dbReference type="ARBA" id="ARBA00022670"/>
    </source>
</evidence>
<reference evidence="11" key="1">
    <citation type="journal article" date="2020" name="mSystems">
        <title>Genome- and Community-Level Interaction Insights into Carbon Utilization and Element Cycling Functions of Hydrothermarchaeota in Hydrothermal Sediment.</title>
        <authorList>
            <person name="Zhou Z."/>
            <person name="Liu Y."/>
            <person name="Xu W."/>
            <person name="Pan J."/>
            <person name="Luo Z.H."/>
            <person name="Li M."/>
        </authorList>
    </citation>
    <scope>NUCLEOTIDE SEQUENCE [LARGE SCALE GENOMIC DNA]</scope>
    <source>
        <strain evidence="11">SpSt-1065</strain>
    </source>
</reference>
<feature type="active site" evidence="9">
    <location>
        <position position="138"/>
    </location>
</feature>
<keyword evidence="3 9" id="KW-0645">Protease</keyword>
<evidence type="ECO:0000256" key="6">
    <source>
        <dbReference type="ARBA" id="ARBA00022801"/>
    </source>
</evidence>
<dbReference type="UniPathway" id="UPA00665"/>
<dbReference type="InterPro" id="IPR001872">
    <property type="entry name" value="Peptidase_A8"/>
</dbReference>
<keyword evidence="4 9" id="KW-0812">Transmembrane</keyword>
<keyword evidence="5 9" id="KW-0064">Aspartyl protease</keyword>
<dbReference type="EC" id="3.4.23.36" evidence="9"/>
<accession>A0A7C5VZ79</accession>